<feature type="region of interest" description="Disordered" evidence="1">
    <location>
        <begin position="1"/>
        <end position="23"/>
    </location>
</feature>
<organism evidence="3 4">
    <name type="scientific">Shewanella jiangmenensis</name>
    <dbReference type="NCBI Taxonomy" id="2837387"/>
    <lineage>
        <taxon>Bacteria</taxon>
        <taxon>Pseudomonadati</taxon>
        <taxon>Pseudomonadota</taxon>
        <taxon>Gammaproteobacteria</taxon>
        <taxon>Alteromonadales</taxon>
        <taxon>Shewanellaceae</taxon>
        <taxon>Shewanella</taxon>
    </lineage>
</organism>
<comment type="caution">
    <text evidence="3">The sequence shown here is derived from an EMBL/GenBank/DDBJ whole genome shotgun (WGS) entry which is preliminary data.</text>
</comment>
<dbReference type="Pfam" id="PF13679">
    <property type="entry name" value="Methyltransf_32"/>
    <property type="match status" value="1"/>
</dbReference>
<feature type="domain" description="Methyltransferase" evidence="2">
    <location>
        <begin position="149"/>
        <end position="274"/>
    </location>
</feature>
<protein>
    <submittedName>
        <fullName evidence="3">SAM-dependent methyltransferase</fullName>
    </submittedName>
</protein>
<dbReference type="InterPro" id="IPR025714">
    <property type="entry name" value="Methyltranfer_dom"/>
</dbReference>
<dbReference type="PANTHER" id="PTHR13369">
    <property type="match status" value="1"/>
</dbReference>
<reference evidence="3 4" key="1">
    <citation type="submission" date="2021-05" db="EMBL/GenBank/DDBJ databases">
        <title>Shewanella sp. JM162201.</title>
        <authorList>
            <person name="Xu S."/>
            <person name="Li A."/>
        </authorList>
    </citation>
    <scope>NUCLEOTIDE SEQUENCE [LARGE SCALE GENOMIC DNA]</scope>
    <source>
        <strain evidence="3 4">JM162201</strain>
    </source>
</reference>
<evidence type="ECO:0000259" key="2">
    <source>
        <dbReference type="Pfam" id="PF13679"/>
    </source>
</evidence>
<keyword evidence="4" id="KW-1185">Reference proteome</keyword>
<evidence type="ECO:0000313" key="4">
    <source>
        <dbReference type="Proteomes" id="UP001195903"/>
    </source>
</evidence>
<evidence type="ECO:0000313" key="3">
    <source>
        <dbReference type="EMBL" id="MBT1444804.1"/>
    </source>
</evidence>
<dbReference type="Proteomes" id="UP001195903">
    <property type="component" value="Unassembled WGS sequence"/>
</dbReference>
<evidence type="ECO:0000256" key="1">
    <source>
        <dbReference type="SAM" id="MobiDB-lite"/>
    </source>
</evidence>
<sequence>MPESNPSLVSQTAHLSGTSNAESSVHGLTLPEVRETLNALAEVLGSGRALWDFRPFDRLDNPWLAGYPSLWRLLDGLPDNSIDALDLDQALLCDTLWPALCADLASNGRALWDKSLFLWQLPRHALANDALDALPNHDISRFSAGIKGRKWQQISRFANIVSLRPSPYPYLEWCAGKGHLGRLMGALTSRPVLSLEWQQALCIEGEKEAQKQRINQRFLCKDAFADDANVLEKDMHALALHACGGLHLTLLRHGVKAGTRAISISPCCYHLLNESDTDWLSGSAKETGLKLDRHALALPLNHALVASDKDNALRHREISWRLGFDALQRTLRGADDYLPLPTLRQSQLAGSFDDFCRWAAEYRELKLPDDFDAAHWLSLGLGRQRLTRRLDLAAHLFRPMIERFLLLDRAAFLLEAGYSVSLYAFCDSNVTPRNALIDARR</sequence>
<dbReference type="EMBL" id="JAHEPS010000003">
    <property type="protein sequence ID" value="MBT1444804.1"/>
    <property type="molecule type" value="Genomic_DNA"/>
</dbReference>
<proteinExistence type="predicted"/>
<accession>A0ABS5V2Y3</accession>
<dbReference type="GO" id="GO:0008168">
    <property type="term" value="F:methyltransferase activity"/>
    <property type="evidence" value="ECO:0007669"/>
    <property type="project" value="UniProtKB-KW"/>
</dbReference>
<keyword evidence="3" id="KW-0489">Methyltransferase</keyword>
<keyword evidence="3" id="KW-0808">Transferase</keyword>
<dbReference type="PANTHER" id="PTHR13369:SF0">
    <property type="entry name" value="GLUTATHIONE S-TRANSFERASE C-TERMINAL DOMAIN-CONTAINING PROTEIN"/>
    <property type="match status" value="1"/>
</dbReference>
<name>A0ABS5V2Y3_9GAMM</name>
<dbReference type="GO" id="GO:0032259">
    <property type="term" value="P:methylation"/>
    <property type="evidence" value="ECO:0007669"/>
    <property type="project" value="UniProtKB-KW"/>
</dbReference>
<gene>
    <name evidence="3" type="ORF">KJI95_09750</name>
</gene>